<dbReference type="InterPro" id="IPR036761">
    <property type="entry name" value="TTHA0802/YceI-like_sf"/>
</dbReference>
<protein>
    <recommendedName>
        <fullName evidence="2">Lipid/polyisoprenoid-binding YceI-like domain-containing protein</fullName>
    </recommendedName>
</protein>
<dbReference type="SUPFAM" id="SSF101874">
    <property type="entry name" value="YceI-like"/>
    <property type="match status" value="1"/>
</dbReference>
<keyword evidence="1" id="KW-0732">Signal</keyword>
<dbReference type="EMBL" id="LUKE01000008">
    <property type="protein sequence ID" value="KYG60995.1"/>
    <property type="molecule type" value="Genomic_DNA"/>
</dbReference>
<name>A0A150WD58_BDEBC</name>
<reference evidence="3 4" key="1">
    <citation type="submission" date="2016-03" db="EMBL/GenBank/DDBJ databases">
        <authorList>
            <person name="Ploux O."/>
        </authorList>
    </citation>
    <scope>NUCLEOTIDE SEQUENCE [LARGE SCALE GENOMIC DNA]</scope>
    <source>
        <strain evidence="3 4">R0</strain>
    </source>
</reference>
<evidence type="ECO:0000259" key="2">
    <source>
        <dbReference type="SMART" id="SM00867"/>
    </source>
</evidence>
<keyword evidence="4" id="KW-1185">Reference proteome</keyword>
<dbReference type="SMART" id="SM00867">
    <property type="entry name" value="YceI"/>
    <property type="match status" value="1"/>
</dbReference>
<dbReference type="AlphaFoldDB" id="A0A150WD58"/>
<dbReference type="OrthoDB" id="5295536at2"/>
<gene>
    <name evidence="3" type="ORF">AZI86_18815</name>
</gene>
<feature type="chain" id="PRO_5007572349" description="Lipid/polyisoprenoid-binding YceI-like domain-containing protein" evidence="1">
    <location>
        <begin position="17"/>
        <end position="156"/>
    </location>
</feature>
<dbReference type="RefSeq" id="WP_061836890.1">
    <property type="nucleotide sequence ID" value="NZ_LUKE01000008.1"/>
</dbReference>
<proteinExistence type="predicted"/>
<accession>A0A150WD58</accession>
<dbReference type="Gene3D" id="2.40.128.110">
    <property type="entry name" value="Lipid/polyisoprenoid-binding, YceI-like"/>
    <property type="match status" value="1"/>
</dbReference>
<dbReference type="Pfam" id="PF04264">
    <property type="entry name" value="YceI"/>
    <property type="match status" value="1"/>
</dbReference>
<sequence>MVMGLAILCVSSFSFAQSVSVDVVLNPMGDFKAKTSDVKGFATVKGDEVSASNIIVNLKSLKTGVELRDKHTQKHLQTDKFPEAVLLSATGKGGKGTGKIKIKGIEKDIAGTYKVEGKTLKAEFKLSLPDFGIQDINYMGVGVEDEVKLAVSVPVK</sequence>
<dbReference type="InterPro" id="IPR007372">
    <property type="entry name" value="Lipid/polyisoprenoid-bd_YceI"/>
</dbReference>
<evidence type="ECO:0000313" key="4">
    <source>
        <dbReference type="Proteomes" id="UP000075320"/>
    </source>
</evidence>
<dbReference type="Proteomes" id="UP000075320">
    <property type="component" value="Unassembled WGS sequence"/>
</dbReference>
<organism evidence="3 4">
    <name type="scientific">Bdellovibrio bacteriovorus</name>
    <dbReference type="NCBI Taxonomy" id="959"/>
    <lineage>
        <taxon>Bacteria</taxon>
        <taxon>Pseudomonadati</taxon>
        <taxon>Bdellovibrionota</taxon>
        <taxon>Bdellovibrionia</taxon>
        <taxon>Bdellovibrionales</taxon>
        <taxon>Pseudobdellovibrionaceae</taxon>
        <taxon>Bdellovibrio</taxon>
    </lineage>
</organism>
<feature type="domain" description="Lipid/polyisoprenoid-binding YceI-like" evidence="2">
    <location>
        <begin position="12"/>
        <end position="156"/>
    </location>
</feature>
<feature type="signal peptide" evidence="1">
    <location>
        <begin position="1"/>
        <end position="16"/>
    </location>
</feature>
<comment type="caution">
    <text evidence="3">The sequence shown here is derived from an EMBL/GenBank/DDBJ whole genome shotgun (WGS) entry which is preliminary data.</text>
</comment>
<evidence type="ECO:0000313" key="3">
    <source>
        <dbReference type="EMBL" id="KYG60995.1"/>
    </source>
</evidence>
<evidence type="ECO:0000256" key="1">
    <source>
        <dbReference type="SAM" id="SignalP"/>
    </source>
</evidence>